<dbReference type="GO" id="GO:0015871">
    <property type="term" value="P:choline transport"/>
    <property type="evidence" value="ECO:0007669"/>
    <property type="project" value="TreeGrafter"/>
</dbReference>
<evidence type="ECO:0000256" key="2">
    <source>
        <dbReference type="ARBA" id="ARBA00022448"/>
    </source>
</evidence>
<sequence length="301" mass="33613">MLSLSKKWVTLISLSIVVMLTGCQEEASGDNTEESKKNNDAAEIEEIVGIEPGSGTMDIAQKTVEGYNLDLELTTSSEAGMLSELKRALENEEPIVVTLWQPHWIFKEHDLKFLEDPKETMGASENIHTMVKQGLKDEHPAAYQLLDNFHWDIADMNEVMSKFRADDVEPREAASEWIENNRDKVDAWMEGVDSVEDETIELAYVNWDTETASTNAVALVLEELGYDVKLTMVDMGIAFQALSDGDVDGMLIAWLPVGAASYYEEYKDQIVDLGPNLKGAQQGLVVPEYMDINSIEDLPTK</sequence>
<dbReference type="GO" id="GO:0031460">
    <property type="term" value="P:glycine betaine transport"/>
    <property type="evidence" value="ECO:0007669"/>
    <property type="project" value="TreeGrafter"/>
</dbReference>
<evidence type="ECO:0000256" key="1">
    <source>
        <dbReference type="ARBA" id="ARBA00004236"/>
    </source>
</evidence>
<protein>
    <submittedName>
        <fullName evidence="6">Glycine betaine/proline transport system substrate-binding protein</fullName>
    </submittedName>
</protein>
<keyword evidence="2" id="KW-0813">Transport</keyword>
<dbReference type="OrthoDB" id="9787902at2"/>
<organism evidence="6 7">
    <name type="scientific">Lentibacillus persicus</name>
    <dbReference type="NCBI Taxonomy" id="640948"/>
    <lineage>
        <taxon>Bacteria</taxon>
        <taxon>Bacillati</taxon>
        <taxon>Bacillota</taxon>
        <taxon>Bacilli</taxon>
        <taxon>Bacillales</taxon>
        <taxon>Bacillaceae</taxon>
        <taxon>Lentibacillus</taxon>
    </lineage>
</organism>
<dbReference type="Pfam" id="PF04069">
    <property type="entry name" value="OpuAC"/>
    <property type="match status" value="2"/>
</dbReference>
<dbReference type="InterPro" id="IPR007210">
    <property type="entry name" value="ABC_Gly_betaine_transp_sub-bd"/>
</dbReference>
<keyword evidence="7" id="KW-1185">Reference proteome</keyword>
<dbReference type="PANTHER" id="PTHR47737:SF1">
    <property type="entry name" value="GLYCINE BETAINE_PROLINE BETAINE TRANSPORT SYSTEM PERMEASE PROTEIN PROW"/>
    <property type="match status" value="1"/>
</dbReference>
<dbReference type="AlphaFoldDB" id="A0A1I1W5K5"/>
<dbReference type="Gene3D" id="3.40.190.100">
    <property type="entry name" value="Glycine betaine-binding periplasmic protein, domain 2"/>
    <property type="match status" value="1"/>
</dbReference>
<evidence type="ECO:0000256" key="4">
    <source>
        <dbReference type="ARBA" id="ARBA00023136"/>
    </source>
</evidence>
<feature type="domain" description="ABC-type glycine betaine transport system substrate-binding" evidence="5">
    <location>
        <begin position="43"/>
        <end position="180"/>
    </location>
</feature>
<dbReference type="GO" id="GO:0005275">
    <property type="term" value="F:amine transmembrane transporter activity"/>
    <property type="evidence" value="ECO:0007669"/>
    <property type="project" value="TreeGrafter"/>
</dbReference>
<keyword evidence="3" id="KW-1003">Cell membrane</keyword>
<dbReference type="Gene3D" id="3.10.105.10">
    <property type="entry name" value="Dipeptide-binding Protein, Domain 3"/>
    <property type="match status" value="1"/>
</dbReference>
<dbReference type="GO" id="GO:0015226">
    <property type="term" value="F:carnitine transmembrane transporter activity"/>
    <property type="evidence" value="ECO:0007669"/>
    <property type="project" value="TreeGrafter"/>
</dbReference>
<keyword evidence="4" id="KW-0472">Membrane</keyword>
<dbReference type="SUPFAM" id="SSF53850">
    <property type="entry name" value="Periplasmic binding protein-like II"/>
    <property type="match status" value="2"/>
</dbReference>
<dbReference type="STRING" id="640948.SAMN05216238_105190"/>
<accession>A0A1I1W5K5</accession>
<dbReference type="Proteomes" id="UP000199474">
    <property type="component" value="Unassembled WGS sequence"/>
</dbReference>
<proteinExistence type="predicted"/>
<dbReference type="GO" id="GO:0043190">
    <property type="term" value="C:ATP-binding cassette (ABC) transporter complex"/>
    <property type="evidence" value="ECO:0007669"/>
    <property type="project" value="InterPro"/>
</dbReference>
<dbReference type="PANTHER" id="PTHR47737">
    <property type="entry name" value="GLYCINE BETAINE/PROLINE BETAINE TRANSPORT SYSTEM PERMEASE PROTEIN PROW"/>
    <property type="match status" value="1"/>
</dbReference>
<gene>
    <name evidence="6" type="ORF">SAMN05216238_105190</name>
</gene>
<comment type="subcellular location">
    <subcellularLocation>
        <location evidence="1">Cell membrane</location>
    </subcellularLocation>
</comment>
<evidence type="ECO:0000259" key="5">
    <source>
        <dbReference type="Pfam" id="PF04069"/>
    </source>
</evidence>
<dbReference type="PROSITE" id="PS51257">
    <property type="entry name" value="PROKAR_LIPOPROTEIN"/>
    <property type="match status" value="1"/>
</dbReference>
<dbReference type="EMBL" id="FOMR01000005">
    <property type="protein sequence ID" value="SFD89698.1"/>
    <property type="molecule type" value="Genomic_DNA"/>
</dbReference>
<evidence type="ECO:0000256" key="3">
    <source>
        <dbReference type="ARBA" id="ARBA00022475"/>
    </source>
</evidence>
<feature type="domain" description="ABC-type glycine betaine transport system substrate-binding" evidence="5">
    <location>
        <begin position="199"/>
        <end position="298"/>
    </location>
</feature>
<evidence type="ECO:0000313" key="7">
    <source>
        <dbReference type="Proteomes" id="UP000199474"/>
    </source>
</evidence>
<dbReference type="RefSeq" id="WP_090084469.1">
    <property type="nucleotide sequence ID" value="NZ_FOMR01000005.1"/>
</dbReference>
<name>A0A1I1W5K5_9BACI</name>
<evidence type="ECO:0000313" key="6">
    <source>
        <dbReference type="EMBL" id="SFD89698.1"/>
    </source>
</evidence>
<reference evidence="7" key="1">
    <citation type="submission" date="2016-10" db="EMBL/GenBank/DDBJ databases">
        <authorList>
            <person name="Varghese N."/>
            <person name="Submissions S."/>
        </authorList>
    </citation>
    <scope>NUCLEOTIDE SEQUENCE [LARGE SCALE GENOMIC DNA]</scope>
    <source>
        <strain evidence="7">DSM 22530</strain>
    </source>
</reference>